<evidence type="ECO:0000313" key="2">
    <source>
        <dbReference type="Proteomes" id="UP000242857"/>
    </source>
</evidence>
<dbReference type="Gene3D" id="3.30.160.100">
    <property type="entry name" value="Ribosome hibernation promotion factor-like"/>
    <property type="match status" value="1"/>
</dbReference>
<proteinExistence type="predicted"/>
<dbReference type="RefSeq" id="WP_072756478.1">
    <property type="nucleotide sequence ID" value="NZ_FQUK01000044.1"/>
</dbReference>
<reference evidence="2" key="1">
    <citation type="submission" date="2016-11" db="EMBL/GenBank/DDBJ databases">
        <authorList>
            <person name="Varghese N."/>
            <person name="Submissions S."/>
        </authorList>
    </citation>
    <scope>NUCLEOTIDE SEQUENCE [LARGE SCALE GENOMIC DNA]</scope>
    <source>
        <strain evidence="2">DSM 14834</strain>
    </source>
</reference>
<dbReference type="Pfam" id="PF02482">
    <property type="entry name" value="Ribosomal_S30AE"/>
    <property type="match status" value="1"/>
</dbReference>
<dbReference type="STRING" id="213588.SAMN02745204_02071"/>
<dbReference type="InterPro" id="IPR036567">
    <property type="entry name" value="RHF-like"/>
</dbReference>
<dbReference type="EMBL" id="FQUK01000044">
    <property type="protein sequence ID" value="SHF23298.1"/>
    <property type="molecule type" value="Genomic_DNA"/>
</dbReference>
<organism evidence="1 2">
    <name type="scientific">Thermomonas hydrothermalis</name>
    <dbReference type="NCBI Taxonomy" id="213588"/>
    <lineage>
        <taxon>Bacteria</taxon>
        <taxon>Pseudomonadati</taxon>
        <taxon>Pseudomonadota</taxon>
        <taxon>Gammaproteobacteria</taxon>
        <taxon>Lysobacterales</taxon>
        <taxon>Lysobacteraceae</taxon>
        <taxon>Thermomonas</taxon>
    </lineage>
</organism>
<protein>
    <submittedName>
        <fullName evidence="1">Sigma 54 modulation protein / S30EA ribosomal protein</fullName>
    </submittedName>
</protein>
<dbReference type="InterPro" id="IPR003489">
    <property type="entry name" value="RHF/RaiA"/>
</dbReference>
<accession>A0A1M4ZZ66</accession>
<keyword evidence="1" id="KW-0687">Ribonucleoprotein</keyword>
<name>A0A1M4ZZ66_9GAMM</name>
<dbReference type="GO" id="GO:0005840">
    <property type="term" value="C:ribosome"/>
    <property type="evidence" value="ECO:0007669"/>
    <property type="project" value="UniProtKB-KW"/>
</dbReference>
<dbReference type="AlphaFoldDB" id="A0A1M4ZZ66"/>
<dbReference type="Proteomes" id="UP000242857">
    <property type="component" value="Unassembled WGS sequence"/>
</dbReference>
<sequence length="342" mass="38251">MLKITLTHEGSDHAAHQSLHAAVEAWAREHLGPLLAGYPGDLHLHATVKHHSKGAAKCTAHLRLHLPRKDVLVAHGEAIDIQSALAEAEKRLLREVKKHKERLHGQADYRRKARRARLRQLKVAQAAVPEQVQTQTRHGIEPLLPQLTRIVRRELAYLRASGELPSQDPSVQDVVDEAVLSVLAQGQADRPAETLLRELLREAFRVLDAEVEARRRHGEIVSLQSSPEQDAIDQAEAMVQEELYEFYQPDEALQLSDVVADDTLPAIETDATCTDDTSARDYGLGRLVGLPIVWRRVWMLAELERLAMADIAAVLDLELAHAERLLAHARAFFDAHLRQAGF</sequence>
<gene>
    <name evidence="1" type="ORF">SAMN02745204_02071</name>
</gene>
<evidence type="ECO:0000313" key="1">
    <source>
        <dbReference type="EMBL" id="SHF23298.1"/>
    </source>
</evidence>
<dbReference type="SUPFAM" id="SSF69754">
    <property type="entry name" value="Ribosome binding protein Y (YfiA homologue)"/>
    <property type="match status" value="1"/>
</dbReference>
<keyword evidence="1" id="KW-0689">Ribosomal protein</keyword>
<keyword evidence="2" id="KW-1185">Reference proteome</keyword>